<dbReference type="InterPro" id="IPR005794">
    <property type="entry name" value="Fmt"/>
</dbReference>
<dbReference type="NCBIfam" id="TIGR00460">
    <property type="entry name" value="fmt"/>
    <property type="match status" value="1"/>
</dbReference>
<evidence type="ECO:0000259" key="6">
    <source>
        <dbReference type="Pfam" id="PF00551"/>
    </source>
</evidence>
<feature type="domain" description="Formyl transferase N-terminal" evidence="6">
    <location>
        <begin position="1"/>
        <end position="174"/>
    </location>
</feature>
<comment type="similarity">
    <text evidence="1 5">Belongs to the Fmt family.</text>
</comment>
<keyword evidence="9" id="KW-1185">Reference proteome</keyword>
<accession>A0A968GIE9</accession>
<dbReference type="Gene3D" id="3.40.50.12230">
    <property type="match status" value="1"/>
</dbReference>
<keyword evidence="3 5" id="KW-0808">Transferase</keyword>
<feature type="domain" description="Formyl transferase C-terminal" evidence="7">
    <location>
        <begin position="205"/>
        <end position="302"/>
    </location>
</feature>
<gene>
    <name evidence="5" type="primary">fmt</name>
    <name evidence="8" type="ORF">HCT48_05310</name>
</gene>
<protein>
    <recommendedName>
        <fullName evidence="2 5">Methionyl-tRNA formyltransferase</fullName>
        <ecNumber evidence="2 5">2.1.2.9</ecNumber>
    </recommendedName>
</protein>
<comment type="function">
    <text evidence="5">Attaches a formyl group to the free amino group of methionyl-tRNA(fMet). The formyl group appears to play a dual role in the initiator identity of N-formylmethionyl-tRNA by promoting its recognition by IF2 and preventing the misappropriation of this tRNA by the elongation apparatus.</text>
</comment>
<dbReference type="InterPro" id="IPR041711">
    <property type="entry name" value="Met-tRNA-FMT_N"/>
</dbReference>
<dbReference type="SUPFAM" id="SSF53328">
    <property type="entry name" value="Formyltransferase"/>
    <property type="match status" value="1"/>
</dbReference>
<feature type="binding site" evidence="5">
    <location>
        <begin position="109"/>
        <end position="112"/>
    </location>
    <ligand>
        <name>(6S)-5,6,7,8-tetrahydrofolate</name>
        <dbReference type="ChEBI" id="CHEBI:57453"/>
    </ligand>
</feature>
<keyword evidence="4 5" id="KW-0648">Protein biosynthesis</keyword>
<dbReference type="GO" id="GO:0005829">
    <property type="term" value="C:cytosol"/>
    <property type="evidence" value="ECO:0007669"/>
    <property type="project" value="TreeGrafter"/>
</dbReference>
<dbReference type="HAMAP" id="MF_00182">
    <property type="entry name" value="Formyl_trans"/>
    <property type="match status" value="1"/>
</dbReference>
<dbReference type="CDD" id="cd08704">
    <property type="entry name" value="Met_tRNA_FMT_C"/>
    <property type="match status" value="1"/>
</dbReference>
<name>A0A968GIE9_9SPIO</name>
<dbReference type="CDD" id="cd08646">
    <property type="entry name" value="FMT_core_Met-tRNA-FMT_N"/>
    <property type="match status" value="1"/>
</dbReference>
<dbReference type="Pfam" id="PF00551">
    <property type="entry name" value="Formyl_trans_N"/>
    <property type="match status" value="1"/>
</dbReference>
<evidence type="ECO:0000313" key="9">
    <source>
        <dbReference type="Proteomes" id="UP000778951"/>
    </source>
</evidence>
<sequence length="311" mass="33909">MRILFAGTPEIALPTLERLLTLKGAEVVGVLTNPDAPVGRSKEPQPTPIKRYALQKNIPVYTPQRLDGAFEEQIEALRCDLLVCFAYGKIFKATFLALFAQGGINIHPSLLPKYRGPTPIQAALLAGDSESGITIQRLGLRMDAGDILGVKHVSLSDFPHADAVQAYVAREAAELLSDIFPALVDGSIKARVQEEAQATYCAMLQPSVGKIDFSSESGLAIVHKIRAYTYYPGAFCLWQDKKLFLYQATFTQDISPGTVGEVVAFEKNKGLGIALSDGMLWVTLLKLQGKREMDSASFFHGNRAIIGQILQ</sequence>
<comment type="caution">
    <text evidence="8">The sequence shown here is derived from an EMBL/GenBank/DDBJ whole genome shotgun (WGS) entry which is preliminary data.</text>
</comment>
<evidence type="ECO:0000313" key="8">
    <source>
        <dbReference type="EMBL" id="NIZ69632.1"/>
    </source>
</evidence>
<dbReference type="Pfam" id="PF02911">
    <property type="entry name" value="Formyl_trans_C"/>
    <property type="match status" value="1"/>
</dbReference>
<dbReference type="RefSeq" id="WP_167695717.1">
    <property type="nucleotide sequence ID" value="NZ_CP118181.1"/>
</dbReference>
<dbReference type="PANTHER" id="PTHR11138">
    <property type="entry name" value="METHIONYL-TRNA FORMYLTRANSFERASE"/>
    <property type="match status" value="1"/>
</dbReference>
<dbReference type="Proteomes" id="UP000778951">
    <property type="component" value="Unassembled WGS sequence"/>
</dbReference>
<dbReference type="EC" id="2.1.2.9" evidence="2 5"/>
<evidence type="ECO:0000256" key="4">
    <source>
        <dbReference type="ARBA" id="ARBA00022917"/>
    </source>
</evidence>
<dbReference type="SUPFAM" id="SSF50486">
    <property type="entry name" value="FMT C-terminal domain-like"/>
    <property type="match status" value="1"/>
</dbReference>
<proteinExistence type="inferred from homology"/>
<dbReference type="InterPro" id="IPR036477">
    <property type="entry name" value="Formyl_transf_N_sf"/>
</dbReference>
<dbReference type="InterPro" id="IPR002376">
    <property type="entry name" value="Formyl_transf_N"/>
</dbReference>
<dbReference type="InterPro" id="IPR005793">
    <property type="entry name" value="Formyl_trans_C"/>
</dbReference>
<evidence type="ECO:0000259" key="7">
    <source>
        <dbReference type="Pfam" id="PF02911"/>
    </source>
</evidence>
<dbReference type="InterPro" id="IPR044135">
    <property type="entry name" value="Met-tRNA-FMT_C"/>
</dbReference>
<evidence type="ECO:0000256" key="1">
    <source>
        <dbReference type="ARBA" id="ARBA00010699"/>
    </source>
</evidence>
<dbReference type="EMBL" id="JAATLM010000001">
    <property type="protein sequence ID" value="NIZ69632.1"/>
    <property type="molecule type" value="Genomic_DNA"/>
</dbReference>
<evidence type="ECO:0000256" key="2">
    <source>
        <dbReference type="ARBA" id="ARBA00012261"/>
    </source>
</evidence>
<comment type="catalytic activity">
    <reaction evidence="5">
        <text>L-methionyl-tRNA(fMet) + (6R)-10-formyltetrahydrofolate = N-formyl-L-methionyl-tRNA(fMet) + (6S)-5,6,7,8-tetrahydrofolate + H(+)</text>
        <dbReference type="Rhea" id="RHEA:24380"/>
        <dbReference type="Rhea" id="RHEA-COMP:9952"/>
        <dbReference type="Rhea" id="RHEA-COMP:9953"/>
        <dbReference type="ChEBI" id="CHEBI:15378"/>
        <dbReference type="ChEBI" id="CHEBI:57453"/>
        <dbReference type="ChEBI" id="CHEBI:78530"/>
        <dbReference type="ChEBI" id="CHEBI:78844"/>
        <dbReference type="ChEBI" id="CHEBI:195366"/>
        <dbReference type="EC" id="2.1.2.9"/>
    </reaction>
</comment>
<dbReference type="PANTHER" id="PTHR11138:SF5">
    <property type="entry name" value="METHIONYL-TRNA FORMYLTRANSFERASE, MITOCHONDRIAL"/>
    <property type="match status" value="1"/>
</dbReference>
<dbReference type="InterPro" id="IPR011034">
    <property type="entry name" value="Formyl_transferase-like_C_sf"/>
</dbReference>
<reference evidence="8" key="1">
    <citation type="submission" date="2020-03" db="EMBL/GenBank/DDBJ databases">
        <title>Spirochaetal bacteria isolated from arthropods constitute a novel genus Entomospira genus novum within the order Spirochaetales.</title>
        <authorList>
            <person name="Grana-Miraglia L."/>
            <person name="Sikutova S."/>
            <person name="Fingerle V."/>
            <person name="Sing A."/>
            <person name="Castillo-Ramirez S."/>
            <person name="Margos G."/>
            <person name="Rudolf I."/>
        </authorList>
    </citation>
    <scope>NUCLEOTIDE SEQUENCE</scope>
    <source>
        <strain evidence="8">BR149</strain>
    </source>
</reference>
<organism evidence="8 9">
    <name type="scientific">Entomospira culicis</name>
    <dbReference type="NCBI Taxonomy" id="2719989"/>
    <lineage>
        <taxon>Bacteria</taxon>
        <taxon>Pseudomonadati</taxon>
        <taxon>Spirochaetota</taxon>
        <taxon>Spirochaetia</taxon>
        <taxon>Spirochaetales</taxon>
        <taxon>Spirochaetaceae</taxon>
        <taxon>Entomospira</taxon>
    </lineage>
</organism>
<dbReference type="AlphaFoldDB" id="A0A968GIE9"/>
<evidence type="ECO:0000256" key="3">
    <source>
        <dbReference type="ARBA" id="ARBA00022679"/>
    </source>
</evidence>
<dbReference type="GO" id="GO:0004479">
    <property type="term" value="F:methionyl-tRNA formyltransferase activity"/>
    <property type="evidence" value="ECO:0007669"/>
    <property type="project" value="UniProtKB-UniRule"/>
</dbReference>
<evidence type="ECO:0000256" key="5">
    <source>
        <dbReference type="HAMAP-Rule" id="MF_00182"/>
    </source>
</evidence>